<comment type="similarity">
    <text evidence="1">Belongs to the SAP18 family.</text>
</comment>
<dbReference type="GO" id="GO:0005634">
    <property type="term" value="C:nucleus"/>
    <property type="evidence" value="ECO:0007669"/>
    <property type="project" value="TreeGrafter"/>
</dbReference>
<dbReference type="RefSeq" id="XP_029741162.1">
    <property type="nucleotide sequence ID" value="XM_029882307.1"/>
</dbReference>
<dbReference type="PANTHER" id="PTHR13082:SF0">
    <property type="entry name" value="HISTONE DEACETYLASE COMPLEX SUBUNIT SAP18"/>
    <property type="match status" value="1"/>
</dbReference>
<dbReference type="PANTHER" id="PTHR13082">
    <property type="entry name" value="SAP18"/>
    <property type="match status" value="1"/>
</dbReference>
<feature type="region of interest" description="Disordered" evidence="2">
    <location>
        <begin position="175"/>
        <end position="204"/>
    </location>
</feature>
<protein>
    <submittedName>
        <fullName evidence="3">Uncharacterized protein</fullName>
    </submittedName>
</protein>
<evidence type="ECO:0000313" key="3">
    <source>
        <dbReference type="EMBL" id="TKY89177.1"/>
    </source>
</evidence>
<sequence length="204" mass="22835">MAERPPSPGDDATPFLLTVHVKPAPFRPLEHFESDACPARDKFKIYVWKTNTLREVAQLLYDADPTVSSPFALHAFRHVYWNDRLREFKAKPVGVGVTRVPLSNVSGLLSDLDSDDRDMDLDVADQRHDEKPFSESTSKLLGWDLLRDEIDENAAIITLADIGLSDGDMLDCVVRPDPSLATAPKQNRPSGRDGPSDRFAHSRR</sequence>
<dbReference type="Pfam" id="PF06487">
    <property type="entry name" value="SAP18"/>
    <property type="match status" value="1"/>
</dbReference>
<dbReference type="EMBL" id="SRRM01000005">
    <property type="protein sequence ID" value="TKY89177.1"/>
    <property type="molecule type" value="Genomic_DNA"/>
</dbReference>
<comment type="caution">
    <text evidence="3">The sequence shown here is derived from an EMBL/GenBank/DDBJ whole genome shotgun (WGS) entry which is preliminary data.</text>
</comment>
<dbReference type="AlphaFoldDB" id="A0A4U7KY32"/>
<keyword evidence="4" id="KW-1185">Reference proteome</keyword>
<evidence type="ECO:0000256" key="2">
    <source>
        <dbReference type="SAM" id="MobiDB-lite"/>
    </source>
</evidence>
<dbReference type="Gene3D" id="3.10.20.550">
    <property type="entry name" value="ASAP complex, SAP18 subunit"/>
    <property type="match status" value="1"/>
</dbReference>
<dbReference type="Proteomes" id="UP000306050">
    <property type="component" value="Chromosome SGRAM_12"/>
</dbReference>
<gene>
    <name evidence="3" type="ORF">EX895_001708</name>
</gene>
<evidence type="ECO:0000256" key="1">
    <source>
        <dbReference type="ARBA" id="ARBA00009143"/>
    </source>
</evidence>
<organism evidence="3 4">
    <name type="scientific">Sporisorium graminicola</name>
    <dbReference type="NCBI Taxonomy" id="280036"/>
    <lineage>
        <taxon>Eukaryota</taxon>
        <taxon>Fungi</taxon>
        <taxon>Dikarya</taxon>
        <taxon>Basidiomycota</taxon>
        <taxon>Ustilaginomycotina</taxon>
        <taxon>Ustilaginomycetes</taxon>
        <taxon>Ustilaginales</taxon>
        <taxon>Ustilaginaceae</taxon>
        <taxon>Sporisorium</taxon>
    </lineage>
</organism>
<dbReference type="KEGG" id="sgra:EX895_001708"/>
<proteinExistence type="inferred from homology"/>
<name>A0A4U7KY32_9BASI</name>
<dbReference type="GeneID" id="40724603"/>
<dbReference type="InterPro" id="IPR010516">
    <property type="entry name" value="SAP18"/>
</dbReference>
<evidence type="ECO:0000313" key="4">
    <source>
        <dbReference type="Proteomes" id="UP000306050"/>
    </source>
</evidence>
<reference evidence="3 4" key="1">
    <citation type="submission" date="2019-05" db="EMBL/GenBank/DDBJ databases">
        <title>Sporisorium graminicola CBS 10092 draft sequencing and annotation.</title>
        <authorList>
            <person name="Solano-Gonzalez S."/>
            <person name="Caddick M.X."/>
            <person name="Darby A."/>
        </authorList>
    </citation>
    <scope>NUCLEOTIDE SEQUENCE [LARGE SCALE GENOMIC DNA]</scope>
    <source>
        <strain evidence="3 4">CBS 10092</strain>
    </source>
</reference>
<feature type="compositionally biased region" description="Basic and acidic residues" evidence="2">
    <location>
        <begin position="190"/>
        <end position="204"/>
    </location>
</feature>
<accession>A0A4U7KY32</accession>
<dbReference type="OrthoDB" id="440566at2759"/>
<dbReference type="InterPro" id="IPR042534">
    <property type="entry name" value="SAP18_sf"/>
</dbReference>